<proteinExistence type="predicted"/>
<feature type="region of interest" description="Disordered" evidence="1">
    <location>
        <begin position="27"/>
        <end position="59"/>
    </location>
</feature>
<dbReference type="Proteomes" id="UP000264330">
    <property type="component" value="Unassembled WGS sequence"/>
</dbReference>
<evidence type="ECO:0000256" key="1">
    <source>
        <dbReference type="SAM" id="MobiDB-lite"/>
    </source>
</evidence>
<dbReference type="AlphaFoldDB" id="A0A3D5IYV9"/>
<evidence type="ECO:0000313" key="2">
    <source>
        <dbReference type="EMBL" id="HCV81051.1"/>
    </source>
</evidence>
<organism evidence="2 3">
    <name type="scientific">Zunongwangia profunda</name>
    <dbReference type="NCBI Taxonomy" id="398743"/>
    <lineage>
        <taxon>Bacteria</taxon>
        <taxon>Pseudomonadati</taxon>
        <taxon>Bacteroidota</taxon>
        <taxon>Flavobacteriia</taxon>
        <taxon>Flavobacteriales</taxon>
        <taxon>Flavobacteriaceae</taxon>
        <taxon>Zunongwangia</taxon>
    </lineage>
</organism>
<name>A0A3D5IYV9_9FLAO</name>
<dbReference type="EMBL" id="DPMF01000199">
    <property type="protein sequence ID" value="HCV81051.1"/>
    <property type="molecule type" value="Genomic_DNA"/>
</dbReference>
<evidence type="ECO:0000313" key="3">
    <source>
        <dbReference type="Proteomes" id="UP000264330"/>
    </source>
</evidence>
<protein>
    <submittedName>
        <fullName evidence="2">Uncharacterized protein</fullName>
    </submittedName>
</protein>
<accession>A0A3D5IYV9</accession>
<comment type="caution">
    <text evidence="2">The sequence shown here is derived from an EMBL/GenBank/DDBJ whole genome shotgun (WGS) entry which is preliminary data.</text>
</comment>
<gene>
    <name evidence="2" type="ORF">DGQ38_08390</name>
</gene>
<sequence>FDTLFNSVSTHFGVDPRLGRAVENQTGTLSKTVSPNDGVAPNNTIDTIEANPNDNNFFI</sequence>
<reference evidence="2 3" key="1">
    <citation type="journal article" date="2018" name="Nat. Biotechnol.">
        <title>A standardized bacterial taxonomy based on genome phylogeny substantially revises the tree of life.</title>
        <authorList>
            <person name="Parks D.H."/>
            <person name="Chuvochina M."/>
            <person name="Waite D.W."/>
            <person name="Rinke C."/>
            <person name="Skarshewski A."/>
            <person name="Chaumeil P.A."/>
            <person name="Hugenholtz P."/>
        </authorList>
    </citation>
    <scope>NUCLEOTIDE SEQUENCE [LARGE SCALE GENOMIC DNA]</scope>
    <source>
        <strain evidence="2">UBA9359</strain>
    </source>
</reference>
<feature type="non-terminal residue" evidence="2">
    <location>
        <position position="1"/>
    </location>
</feature>